<evidence type="ECO:0000313" key="3">
    <source>
        <dbReference type="Proteomes" id="UP000248856"/>
    </source>
</evidence>
<keyword evidence="1" id="KW-0812">Transmembrane</keyword>
<feature type="transmembrane region" description="Helical" evidence="1">
    <location>
        <begin position="64"/>
        <end position="86"/>
    </location>
</feature>
<keyword evidence="1" id="KW-0472">Membrane</keyword>
<feature type="transmembrane region" description="Helical" evidence="1">
    <location>
        <begin position="6"/>
        <end position="29"/>
    </location>
</feature>
<evidence type="ECO:0000256" key="1">
    <source>
        <dbReference type="SAM" id="Phobius"/>
    </source>
</evidence>
<evidence type="ECO:0000313" key="2">
    <source>
        <dbReference type="EMBL" id="RAR77970.1"/>
    </source>
</evidence>
<dbReference type="AlphaFoldDB" id="A0A328YVY5"/>
<dbReference type="EMBL" id="QLTA01000033">
    <property type="protein sequence ID" value="RAR77970.1"/>
    <property type="molecule type" value="Genomic_DNA"/>
</dbReference>
<keyword evidence="1" id="KW-1133">Transmembrane helix</keyword>
<sequence length="108" mass="12246">MVTVWIYSMLIPMSFDQIAIALFGALAVWLSQARAARWRRWACVFGLLGQPFWFWASWRTGQWGVFAVSGLYALAWLRGVWVHWLAPRAALEVSPAVGTIQLAPGPRR</sequence>
<name>A0A328YVY5_9BURK</name>
<comment type="caution">
    <text evidence="2">The sequence shown here is derived from an EMBL/GenBank/DDBJ whole genome shotgun (WGS) entry which is preliminary data.</text>
</comment>
<gene>
    <name evidence="2" type="ORF">AX018_10338</name>
</gene>
<accession>A0A328YVY5</accession>
<feature type="transmembrane region" description="Helical" evidence="1">
    <location>
        <begin position="41"/>
        <end position="58"/>
    </location>
</feature>
<protein>
    <submittedName>
        <fullName evidence="2">Uncharacterized protein</fullName>
    </submittedName>
</protein>
<keyword evidence="3" id="KW-1185">Reference proteome</keyword>
<organism evidence="2 3">
    <name type="scientific">Paracidovorax anthurii</name>
    <dbReference type="NCBI Taxonomy" id="78229"/>
    <lineage>
        <taxon>Bacteria</taxon>
        <taxon>Pseudomonadati</taxon>
        <taxon>Pseudomonadota</taxon>
        <taxon>Betaproteobacteria</taxon>
        <taxon>Burkholderiales</taxon>
        <taxon>Comamonadaceae</taxon>
        <taxon>Paracidovorax</taxon>
    </lineage>
</organism>
<dbReference type="Proteomes" id="UP000248856">
    <property type="component" value="Unassembled WGS sequence"/>
</dbReference>
<proteinExistence type="predicted"/>
<reference evidence="2 3" key="1">
    <citation type="submission" date="2018-06" db="EMBL/GenBank/DDBJ databases">
        <title>Genomic Encyclopedia of Archaeal and Bacterial Type Strains, Phase II (KMG-II): from individual species to whole genera.</title>
        <authorList>
            <person name="Goeker M."/>
        </authorList>
    </citation>
    <scope>NUCLEOTIDE SEQUENCE [LARGE SCALE GENOMIC DNA]</scope>
    <source>
        <strain evidence="2 3">CFPB 3232</strain>
    </source>
</reference>